<dbReference type="PANTHER" id="PTHR33884:SF3">
    <property type="entry name" value="UPF0410 PROTEIN YMGE"/>
    <property type="match status" value="1"/>
</dbReference>
<dbReference type="Proteomes" id="UP000183635">
    <property type="component" value="Unassembled WGS sequence"/>
</dbReference>
<gene>
    <name evidence="8" type="ORF">SAMN04488021_11227</name>
</gene>
<keyword evidence="5 7" id="KW-1133">Transmembrane helix</keyword>
<evidence type="ECO:0000256" key="4">
    <source>
        <dbReference type="ARBA" id="ARBA00022692"/>
    </source>
</evidence>
<protein>
    <submittedName>
        <fullName evidence="8">Uncharacterized membrane protein YeaQ/YmgE, transglycosylase-associated protein family</fullName>
    </submittedName>
</protein>
<dbReference type="PANTHER" id="PTHR33884">
    <property type="entry name" value="UPF0410 PROTEIN YMGE"/>
    <property type="match status" value="1"/>
</dbReference>
<feature type="transmembrane region" description="Helical" evidence="7">
    <location>
        <begin position="57"/>
        <end position="78"/>
    </location>
</feature>
<evidence type="ECO:0000313" key="9">
    <source>
        <dbReference type="Proteomes" id="UP000183635"/>
    </source>
</evidence>
<organism evidence="8 9">
    <name type="scientific">Paracoccus aminovorans</name>
    <dbReference type="NCBI Taxonomy" id="34004"/>
    <lineage>
        <taxon>Bacteria</taxon>
        <taxon>Pseudomonadati</taxon>
        <taxon>Pseudomonadota</taxon>
        <taxon>Alphaproteobacteria</taxon>
        <taxon>Rhodobacterales</taxon>
        <taxon>Paracoccaceae</taxon>
        <taxon>Paracoccus</taxon>
    </lineage>
</organism>
<keyword evidence="9" id="KW-1185">Reference proteome</keyword>
<comment type="subcellular location">
    <subcellularLocation>
        <location evidence="1">Cell membrane</location>
        <topology evidence="1">Multi-pass membrane protein</topology>
    </subcellularLocation>
</comment>
<evidence type="ECO:0000256" key="2">
    <source>
        <dbReference type="ARBA" id="ARBA00011006"/>
    </source>
</evidence>
<keyword evidence="4 7" id="KW-0812">Transmembrane</keyword>
<dbReference type="RefSeq" id="WP_017998739.1">
    <property type="nucleotide sequence ID" value="NZ_CBCRYP010000010.1"/>
</dbReference>
<keyword evidence="6 7" id="KW-0472">Membrane</keyword>
<keyword evidence="3" id="KW-1003">Cell membrane</keyword>
<evidence type="ECO:0000313" key="8">
    <source>
        <dbReference type="EMBL" id="SFH44089.1"/>
    </source>
</evidence>
<accession>A0A1I3A2X0</accession>
<evidence type="ECO:0000256" key="1">
    <source>
        <dbReference type="ARBA" id="ARBA00004651"/>
    </source>
</evidence>
<dbReference type="STRING" id="34004.SAMN04488021_11227"/>
<sequence>MQGLGWIAAIIVGGLAGWIASNIMKADTGVFLNIILGIVGAVVGNALLGLVGLNAQAGSWLAQGVAGLIGAVVLIWLYRAVAG</sequence>
<feature type="transmembrane region" description="Helical" evidence="7">
    <location>
        <begin position="6"/>
        <end position="23"/>
    </location>
</feature>
<evidence type="ECO:0000256" key="7">
    <source>
        <dbReference type="SAM" id="Phobius"/>
    </source>
</evidence>
<dbReference type="Pfam" id="PF04226">
    <property type="entry name" value="Transgly_assoc"/>
    <property type="match status" value="1"/>
</dbReference>
<evidence type="ECO:0000256" key="3">
    <source>
        <dbReference type="ARBA" id="ARBA00022475"/>
    </source>
</evidence>
<dbReference type="GO" id="GO:0005886">
    <property type="term" value="C:plasma membrane"/>
    <property type="evidence" value="ECO:0007669"/>
    <property type="project" value="UniProtKB-SubCell"/>
</dbReference>
<comment type="similarity">
    <text evidence="2">Belongs to the UPF0410 family.</text>
</comment>
<feature type="transmembrane region" description="Helical" evidence="7">
    <location>
        <begin position="30"/>
        <end position="51"/>
    </location>
</feature>
<dbReference type="InterPro" id="IPR007341">
    <property type="entry name" value="Transgly_assoc"/>
</dbReference>
<dbReference type="OrthoDB" id="9815411at2"/>
<proteinExistence type="inferred from homology"/>
<evidence type="ECO:0000256" key="6">
    <source>
        <dbReference type="ARBA" id="ARBA00023136"/>
    </source>
</evidence>
<dbReference type="AlphaFoldDB" id="A0A1I3A2X0"/>
<evidence type="ECO:0000256" key="5">
    <source>
        <dbReference type="ARBA" id="ARBA00022989"/>
    </source>
</evidence>
<reference evidence="8 9" key="1">
    <citation type="submission" date="2016-10" db="EMBL/GenBank/DDBJ databases">
        <authorList>
            <person name="de Groot N.N."/>
        </authorList>
    </citation>
    <scope>NUCLEOTIDE SEQUENCE [LARGE SCALE GENOMIC DNA]</scope>
    <source>
        <strain evidence="8 9">DSM 8537</strain>
    </source>
</reference>
<dbReference type="EMBL" id="FOPU01000012">
    <property type="protein sequence ID" value="SFH44089.1"/>
    <property type="molecule type" value="Genomic_DNA"/>
</dbReference>
<name>A0A1I3A2X0_9RHOB</name>